<dbReference type="Pfam" id="PF01541">
    <property type="entry name" value="GIY-YIG"/>
    <property type="match status" value="1"/>
</dbReference>
<dbReference type="CDD" id="cd10434">
    <property type="entry name" value="GIY-YIG_UvrC_Cho"/>
    <property type="match status" value="1"/>
</dbReference>
<evidence type="ECO:0000256" key="3">
    <source>
        <dbReference type="ARBA" id="ARBA00022769"/>
    </source>
</evidence>
<dbReference type="GO" id="GO:0009381">
    <property type="term" value="F:excinuclease ABC activity"/>
    <property type="evidence" value="ECO:0007669"/>
    <property type="project" value="InterPro"/>
</dbReference>
<dbReference type="InterPro" id="IPR047296">
    <property type="entry name" value="GIY-YIG_UvrC_Cho"/>
</dbReference>
<dbReference type="InterPro" id="IPR036876">
    <property type="entry name" value="UVR_dom_sf"/>
</dbReference>
<evidence type="ECO:0000256" key="5">
    <source>
        <dbReference type="ARBA" id="ARBA00023204"/>
    </source>
</evidence>
<dbReference type="Gene3D" id="4.10.860.10">
    <property type="entry name" value="UVR domain"/>
    <property type="match status" value="1"/>
</dbReference>
<protein>
    <recommendedName>
        <fullName evidence="6">GIY-YIG domain-containing protein</fullName>
    </recommendedName>
</protein>
<dbReference type="FunFam" id="3.40.1440.10:FF:000001">
    <property type="entry name" value="UvrABC system protein C"/>
    <property type="match status" value="1"/>
</dbReference>
<dbReference type="InterPro" id="IPR050066">
    <property type="entry name" value="UvrABC_protein_C"/>
</dbReference>
<dbReference type="SMART" id="SM00465">
    <property type="entry name" value="GIYc"/>
    <property type="match status" value="1"/>
</dbReference>
<keyword evidence="1" id="KW-0963">Cytoplasm</keyword>
<dbReference type="Gene3D" id="3.40.1440.10">
    <property type="entry name" value="GIY-YIG endonuclease"/>
    <property type="match status" value="1"/>
</dbReference>
<dbReference type="PANTHER" id="PTHR30562:SF1">
    <property type="entry name" value="UVRABC SYSTEM PROTEIN C"/>
    <property type="match status" value="1"/>
</dbReference>
<feature type="non-terminal residue" evidence="7">
    <location>
        <position position="275"/>
    </location>
</feature>
<evidence type="ECO:0000256" key="2">
    <source>
        <dbReference type="ARBA" id="ARBA00022763"/>
    </source>
</evidence>
<proteinExistence type="predicted"/>
<dbReference type="EMBL" id="UINC01026445">
    <property type="protein sequence ID" value="SVB03904.1"/>
    <property type="molecule type" value="Genomic_DNA"/>
</dbReference>
<evidence type="ECO:0000256" key="4">
    <source>
        <dbReference type="ARBA" id="ARBA00022881"/>
    </source>
</evidence>
<dbReference type="Pfam" id="PF02151">
    <property type="entry name" value="UVR"/>
    <property type="match status" value="1"/>
</dbReference>
<feature type="domain" description="GIY-YIG" evidence="6">
    <location>
        <begin position="15"/>
        <end position="97"/>
    </location>
</feature>
<dbReference type="NCBIfam" id="TIGR00194">
    <property type="entry name" value="uvrC"/>
    <property type="match status" value="1"/>
</dbReference>
<keyword evidence="2" id="KW-0227">DNA damage</keyword>
<evidence type="ECO:0000313" key="7">
    <source>
        <dbReference type="EMBL" id="SVB03904.1"/>
    </source>
</evidence>
<sequence length="275" mass="32042">MKTDITKILNTIPESSGIYIMKDSRGEILYIGKAKSLKIRVRSYFQKSRHMPARTKIFTDKVKDIKFLTTKTEAEALILESNFIKKHQPRYNVLLKDDKHYPYLRLTTQERFPRLEVVRRVKKDSATYFGPYTMVKEIRETIRLIYKIFPLRQSKDRLDGTAIRRPCLNYQMGRCLAPCAGYPSEIEYNQIVQDVVLFLKGQSNELVKSLEKKMKSAADKLNFEEAGVYRDKILAVKKVLGKQKIISTSFEDQDILGYCREHSQTMIQVLVVRNG</sequence>
<dbReference type="InterPro" id="IPR004791">
    <property type="entry name" value="UvrC"/>
</dbReference>
<name>A0A382AR98_9ZZZZ</name>
<dbReference type="PANTHER" id="PTHR30562">
    <property type="entry name" value="UVRC/OXIDOREDUCTASE"/>
    <property type="match status" value="1"/>
</dbReference>
<organism evidence="7">
    <name type="scientific">marine metagenome</name>
    <dbReference type="NCBI Taxonomy" id="408172"/>
    <lineage>
        <taxon>unclassified sequences</taxon>
        <taxon>metagenomes</taxon>
        <taxon>ecological metagenomes</taxon>
    </lineage>
</organism>
<keyword evidence="5" id="KW-0234">DNA repair</keyword>
<evidence type="ECO:0000259" key="6">
    <source>
        <dbReference type="SMART" id="SM00465"/>
    </source>
</evidence>
<dbReference type="GO" id="GO:0009380">
    <property type="term" value="C:excinuclease repair complex"/>
    <property type="evidence" value="ECO:0007669"/>
    <property type="project" value="InterPro"/>
</dbReference>
<dbReference type="InterPro" id="IPR035901">
    <property type="entry name" value="GIY-YIG_endonuc_sf"/>
</dbReference>
<keyword evidence="3" id="KW-0228">DNA excision</keyword>
<keyword evidence="4" id="KW-0267">Excision nuclease</keyword>
<reference evidence="7" key="1">
    <citation type="submission" date="2018-05" db="EMBL/GenBank/DDBJ databases">
        <authorList>
            <person name="Lanie J.A."/>
            <person name="Ng W.-L."/>
            <person name="Kazmierczak K.M."/>
            <person name="Andrzejewski T.M."/>
            <person name="Davidsen T.M."/>
            <person name="Wayne K.J."/>
            <person name="Tettelin H."/>
            <person name="Glass J.I."/>
            <person name="Rusch D."/>
            <person name="Podicherti R."/>
            <person name="Tsui H.-C.T."/>
            <person name="Winkler M.E."/>
        </authorList>
    </citation>
    <scope>NUCLEOTIDE SEQUENCE</scope>
</reference>
<dbReference type="GO" id="GO:0006289">
    <property type="term" value="P:nucleotide-excision repair"/>
    <property type="evidence" value="ECO:0007669"/>
    <property type="project" value="InterPro"/>
</dbReference>
<dbReference type="SUPFAM" id="SSF46600">
    <property type="entry name" value="C-terminal UvrC-binding domain of UvrB"/>
    <property type="match status" value="1"/>
</dbReference>
<dbReference type="AlphaFoldDB" id="A0A382AR98"/>
<accession>A0A382AR98</accession>
<dbReference type="SUPFAM" id="SSF82771">
    <property type="entry name" value="GIY-YIG endonuclease"/>
    <property type="match status" value="1"/>
</dbReference>
<dbReference type="InterPro" id="IPR000305">
    <property type="entry name" value="GIY-YIG_endonuc"/>
</dbReference>
<dbReference type="InterPro" id="IPR001943">
    <property type="entry name" value="UVR_dom"/>
</dbReference>
<evidence type="ECO:0000256" key="1">
    <source>
        <dbReference type="ARBA" id="ARBA00022490"/>
    </source>
</evidence>
<gene>
    <name evidence="7" type="ORF">METZ01_LOCUS156758</name>
</gene>